<proteinExistence type="predicted"/>
<feature type="domain" description="Novel STAND NTPase 1" evidence="1">
    <location>
        <begin position="217"/>
        <end position="355"/>
    </location>
</feature>
<dbReference type="Gene3D" id="1.25.40.10">
    <property type="entry name" value="Tetratricopeptide repeat domain"/>
    <property type="match status" value="2"/>
</dbReference>
<dbReference type="GO" id="GO:0007166">
    <property type="term" value="P:cell surface receptor signaling pathway"/>
    <property type="evidence" value="ECO:0007669"/>
    <property type="project" value="InterPro"/>
</dbReference>
<dbReference type="PANTHER" id="PTHR47691:SF3">
    <property type="entry name" value="HTH-TYPE TRANSCRIPTIONAL REGULATOR RV0890C-RELATED"/>
    <property type="match status" value="1"/>
</dbReference>
<dbReference type="SMART" id="SM00028">
    <property type="entry name" value="TPR"/>
    <property type="match status" value="4"/>
</dbReference>
<evidence type="ECO:0000259" key="1">
    <source>
        <dbReference type="Pfam" id="PF20703"/>
    </source>
</evidence>
<dbReference type="AlphaFoldDB" id="A0AAD7IMF4"/>
<dbReference type="Gene3D" id="1.20.930.20">
    <property type="entry name" value="Adaptor protein Cbl, N-terminal domain"/>
    <property type="match status" value="1"/>
</dbReference>
<dbReference type="InterPro" id="IPR027417">
    <property type="entry name" value="P-loop_NTPase"/>
</dbReference>
<dbReference type="PANTHER" id="PTHR47691">
    <property type="entry name" value="REGULATOR-RELATED"/>
    <property type="match status" value="1"/>
</dbReference>
<dbReference type="InterPro" id="IPR036537">
    <property type="entry name" value="Adaptor_Cbl_N_dom_sf"/>
</dbReference>
<dbReference type="SUPFAM" id="SSF48452">
    <property type="entry name" value="TPR-like"/>
    <property type="match status" value="2"/>
</dbReference>
<dbReference type="SUPFAM" id="SSF52540">
    <property type="entry name" value="P-loop containing nucleoside triphosphate hydrolases"/>
    <property type="match status" value="1"/>
</dbReference>
<dbReference type="Gene3D" id="3.40.50.300">
    <property type="entry name" value="P-loop containing nucleotide triphosphate hydrolases"/>
    <property type="match status" value="1"/>
</dbReference>
<keyword evidence="3" id="KW-1185">Reference proteome</keyword>
<protein>
    <recommendedName>
        <fullName evidence="1">Novel STAND NTPase 1 domain-containing protein</fullName>
    </recommendedName>
</protein>
<evidence type="ECO:0000313" key="3">
    <source>
        <dbReference type="Proteomes" id="UP001215598"/>
    </source>
</evidence>
<evidence type="ECO:0000313" key="2">
    <source>
        <dbReference type="EMBL" id="KAJ7745097.1"/>
    </source>
</evidence>
<organism evidence="2 3">
    <name type="scientific">Mycena metata</name>
    <dbReference type="NCBI Taxonomy" id="1033252"/>
    <lineage>
        <taxon>Eukaryota</taxon>
        <taxon>Fungi</taxon>
        <taxon>Dikarya</taxon>
        <taxon>Basidiomycota</taxon>
        <taxon>Agaricomycotina</taxon>
        <taxon>Agaricomycetes</taxon>
        <taxon>Agaricomycetidae</taxon>
        <taxon>Agaricales</taxon>
        <taxon>Marasmiineae</taxon>
        <taxon>Mycenaceae</taxon>
        <taxon>Mycena</taxon>
    </lineage>
</organism>
<reference evidence="2" key="1">
    <citation type="submission" date="2023-03" db="EMBL/GenBank/DDBJ databases">
        <title>Massive genome expansion in bonnet fungi (Mycena s.s.) driven by repeated elements and novel gene families across ecological guilds.</title>
        <authorList>
            <consortium name="Lawrence Berkeley National Laboratory"/>
            <person name="Harder C.B."/>
            <person name="Miyauchi S."/>
            <person name="Viragh M."/>
            <person name="Kuo A."/>
            <person name="Thoen E."/>
            <person name="Andreopoulos B."/>
            <person name="Lu D."/>
            <person name="Skrede I."/>
            <person name="Drula E."/>
            <person name="Henrissat B."/>
            <person name="Morin E."/>
            <person name="Kohler A."/>
            <person name="Barry K."/>
            <person name="LaButti K."/>
            <person name="Morin E."/>
            <person name="Salamov A."/>
            <person name="Lipzen A."/>
            <person name="Mereny Z."/>
            <person name="Hegedus B."/>
            <person name="Baldrian P."/>
            <person name="Stursova M."/>
            <person name="Weitz H."/>
            <person name="Taylor A."/>
            <person name="Grigoriev I.V."/>
            <person name="Nagy L.G."/>
            <person name="Martin F."/>
            <person name="Kauserud H."/>
        </authorList>
    </citation>
    <scope>NUCLEOTIDE SEQUENCE</scope>
    <source>
        <strain evidence="2">CBHHK182m</strain>
    </source>
</reference>
<name>A0AAD7IMF4_9AGAR</name>
<dbReference type="InterPro" id="IPR059179">
    <property type="entry name" value="MLKL-like_MCAfunc"/>
</dbReference>
<comment type="caution">
    <text evidence="2">The sequence shown here is derived from an EMBL/GenBank/DDBJ whole genome shotgun (WGS) entry which is preliminary data.</text>
</comment>
<gene>
    <name evidence="2" type="ORF">B0H16DRAFT_1693043</name>
</gene>
<sequence>MHAARLTSLVEYTSFAARTLGEIARATQLPFLLTASTLSAEILAFVRAAKTVKEETLQIVRQIHEILCVILRLYSATGVAGNLPPGILYDIRKFTHCLQKIYTYMKAQREMGKFKQLLKQADNASRLQACHADLQEIINTLTLPRASQIQLGTSMVSAVGQAQKDIEQQHEELLTLLTAHPDINSSDSSSVGWNVVNFHFQASLLSTESFSMLPASPKIFHGRETERQQILDILSKKSARVVILGPGGMGKTSLALAVLHSDDIASKYAHRFFVSCHSSPSYSELLSNIASHIGIDQGPNLDRKIAQHFAGQSASLLVLDNFETPWETLEDRKDIEEFLSLLADVPHLAMLLTMRGAERPGKVNWTRPCPSPLASLSGEAALQTFMDIVDGDEDDGKIQDLLDLTDNLPLAVSLIANIAAYEGCDATLTRWRTESTRLLSDGYDKTSSLETSITMSLSSPRMDVEAQKLLSILSMLPDGLSDADLVQSDLPISNILHCKATLIRTSLAYTDHGRRLKVLVPIREYVYSIHPPSSEVKLAAREYFRTILQLWDGSQHNGSPNSIPQIPANLGNLRRLLSDAMQMDYPDTLASLRSVLLFNSFCRHAGSAVAIPVSHKIVHWQNDPVFGAYILENIHSAVHAGDEAADLIQSGHSFFEASGDLERARWHHTLGSCYFARGDIAKSKQYCESALSLASTSNGPTHAQFWALLGLAKIMRLAGDYEGGISYTKRASQCANSLGDIYIESQALSTQADHCSCMGDFREAARLCAEARALVKACGLEGSMADLDAQLLQAEIHMQKTEYSDARAAETSLLTADPQYKWRDAFARLNLALIDVATDAASDTIRANVSMAKAHFSTLNFALGGHLCDVADGDLLLRDGNPADARLLFTVTFQAFNGKWDEAASICLERLADHGNGMHSVQETLHWATVYLASAKKAKSRLAMMKAIRSLGDVLAALDDEETALQLFEVALKGFTSMGVHAWAAGSMVRISGVLERRETQNGRAIDLLREARPLFERSSQLKQIAFVNAKLGGLIH</sequence>
<dbReference type="InterPro" id="IPR011990">
    <property type="entry name" value="TPR-like_helical_dom_sf"/>
</dbReference>
<dbReference type="Pfam" id="PF13424">
    <property type="entry name" value="TPR_12"/>
    <property type="match status" value="1"/>
</dbReference>
<dbReference type="InterPro" id="IPR049052">
    <property type="entry name" value="nSTAND1"/>
</dbReference>
<dbReference type="EMBL" id="JARKIB010000084">
    <property type="protein sequence ID" value="KAJ7745097.1"/>
    <property type="molecule type" value="Genomic_DNA"/>
</dbReference>
<dbReference type="InterPro" id="IPR019734">
    <property type="entry name" value="TPR_rpt"/>
</dbReference>
<accession>A0AAD7IMF4</accession>
<dbReference type="CDD" id="cd21037">
    <property type="entry name" value="MLKL_NTD"/>
    <property type="match status" value="1"/>
</dbReference>
<dbReference type="Pfam" id="PF20703">
    <property type="entry name" value="nSTAND1"/>
    <property type="match status" value="1"/>
</dbReference>
<dbReference type="Proteomes" id="UP001215598">
    <property type="component" value="Unassembled WGS sequence"/>
</dbReference>